<evidence type="ECO:0000256" key="4">
    <source>
        <dbReference type="ARBA" id="ARBA00023125"/>
    </source>
</evidence>
<comment type="similarity">
    <text evidence="1">Belongs to the AfsR/DnrI/RedD regulatory family.</text>
</comment>
<sequence length="587" mass="63527">MCERCGNVESAGRGGSAVVRYRVLGTLEAESGGALLDVGHARRRYVLAALLAEPNRPVPLEQLVTRVWGAHPPHRAAATVRSYVSRLRAAGCVIERTAHGYLLRVDLDALDLHRFREKVSLARAAAGDVTAAALFDDALALWRGEPFAGLDSPWLTEIRAGLEAERHAARLDRNDVSLRLGRHAALLAKLPRVAADHPFDERLAGQLILAYYRSGRQADALAHFERVRRRLAGSLGADPGPALRELHRRILAGDPELDAPPARAGARTGSLIELAAIRAVATLLIVAREGDFEAAAWRVRSTADALEKEIGELEAEIGGALVVSGEGGVRLTELGERLRTGARAGVAELAAIFTETRTAERRIGGRLRVGYVASLGGDLVTRVTTEFERRHPACRVTLTPTRIGRRWNETDLLAEGDLDLVLHWSPGGDTRSFAQPNLRTGPALLTVPRGLLLRDDHPLAARETVSLEDLADHRLLDPGKALHPVARDLWAPPVTPSGRPIPRTEEDVPRLIGRTRIGAEDMLSLVARGIGLHISVVSLLERYPFPGLKVIPVADIPPMLAVPVWRASEENEAIRAYVSVAAELTAG</sequence>
<dbReference type="InterPro" id="IPR005119">
    <property type="entry name" value="LysR_subst-bd"/>
</dbReference>
<dbReference type="SUPFAM" id="SSF53850">
    <property type="entry name" value="Periplasmic binding protein-like II"/>
    <property type="match status" value="1"/>
</dbReference>
<dbReference type="InterPro" id="IPR036390">
    <property type="entry name" value="WH_DNA-bd_sf"/>
</dbReference>
<comment type="caution">
    <text evidence="8">The sequence shown here is derived from an EMBL/GenBank/DDBJ whole genome shotgun (WGS) entry which is preliminary data.</text>
</comment>
<dbReference type="Gene3D" id="3.40.190.10">
    <property type="entry name" value="Periplasmic binding protein-like II"/>
    <property type="match status" value="2"/>
</dbReference>
<dbReference type="Proteomes" id="UP000267081">
    <property type="component" value="Unassembled WGS sequence"/>
</dbReference>
<dbReference type="Gene3D" id="1.10.10.10">
    <property type="entry name" value="Winged helix-like DNA-binding domain superfamily/Winged helix DNA-binding domain"/>
    <property type="match status" value="2"/>
</dbReference>
<evidence type="ECO:0000256" key="1">
    <source>
        <dbReference type="ARBA" id="ARBA00005820"/>
    </source>
</evidence>
<dbReference type="SUPFAM" id="SSF46785">
    <property type="entry name" value="Winged helix' DNA-binding domain"/>
    <property type="match status" value="1"/>
</dbReference>
<dbReference type="Pfam" id="PF03704">
    <property type="entry name" value="BTAD"/>
    <property type="match status" value="1"/>
</dbReference>
<dbReference type="AlphaFoldDB" id="A0A427TNN9"/>
<dbReference type="PANTHER" id="PTHR35807">
    <property type="entry name" value="TRANSCRIPTIONAL REGULATOR REDD-RELATED"/>
    <property type="match status" value="1"/>
</dbReference>
<comment type="similarity">
    <text evidence="2">Belongs to the LysR transcriptional regulatory family.</text>
</comment>
<keyword evidence="5" id="KW-0804">Transcription</keyword>
<organism evidence="8 9">
    <name type="scientific">Amycolatopsis eburnea</name>
    <dbReference type="NCBI Taxonomy" id="2267691"/>
    <lineage>
        <taxon>Bacteria</taxon>
        <taxon>Bacillati</taxon>
        <taxon>Actinomycetota</taxon>
        <taxon>Actinomycetes</taxon>
        <taxon>Pseudonocardiales</taxon>
        <taxon>Pseudonocardiaceae</taxon>
        <taxon>Amycolatopsis</taxon>
    </lineage>
</organism>
<feature type="domain" description="Bacterial transcriptional activator" evidence="7">
    <location>
        <begin position="110"/>
        <end position="251"/>
    </location>
</feature>
<dbReference type="SUPFAM" id="SSF46894">
    <property type="entry name" value="C-terminal effector domain of the bipartite response regulators"/>
    <property type="match status" value="1"/>
</dbReference>
<dbReference type="CDD" id="cd15831">
    <property type="entry name" value="BTAD"/>
    <property type="match status" value="1"/>
</dbReference>
<feature type="domain" description="OmpR/PhoB-type" evidence="6">
    <location>
        <begin position="33"/>
        <end position="103"/>
    </location>
</feature>
<dbReference type="Pfam" id="PF00486">
    <property type="entry name" value="Trans_reg_C"/>
    <property type="match status" value="1"/>
</dbReference>
<dbReference type="InterPro" id="IPR051677">
    <property type="entry name" value="AfsR-DnrI-RedD_regulator"/>
</dbReference>
<dbReference type="SMART" id="SM01043">
    <property type="entry name" value="BTAD"/>
    <property type="match status" value="1"/>
</dbReference>
<accession>A0A427TNN9</accession>
<evidence type="ECO:0000313" key="9">
    <source>
        <dbReference type="Proteomes" id="UP000267081"/>
    </source>
</evidence>
<dbReference type="InterPro" id="IPR011990">
    <property type="entry name" value="TPR-like_helical_dom_sf"/>
</dbReference>
<dbReference type="InterPro" id="IPR036388">
    <property type="entry name" value="WH-like_DNA-bd_sf"/>
</dbReference>
<dbReference type="InterPro" id="IPR001867">
    <property type="entry name" value="OmpR/PhoB-type_DNA-bd"/>
</dbReference>
<dbReference type="EMBL" id="RSEC01000007">
    <property type="protein sequence ID" value="RSD25990.1"/>
    <property type="molecule type" value="Genomic_DNA"/>
</dbReference>
<dbReference type="SMART" id="SM00862">
    <property type="entry name" value="Trans_reg_C"/>
    <property type="match status" value="1"/>
</dbReference>
<evidence type="ECO:0000259" key="7">
    <source>
        <dbReference type="SMART" id="SM01043"/>
    </source>
</evidence>
<keyword evidence="9" id="KW-1185">Reference proteome</keyword>
<dbReference type="SUPFAM" id="SSF48452">
    <property type="entry name" value="TPR-like"/>
    <property type="match status" value="1"/>
</dbReference>
<dbReference type="GO" id="GO:0003700">
    <property type="term" value="F:DNA-binding transcription factor activity"/>
    <property type="evidence" value="ECO:0007669"/>
    <property type="project" value="InterPro"/>
</dbReference>
<protein>
    <submittedName>
        <fullName evidence="8">LysR family transcriptional regulator</fullName>
    </submittedName>
</protein>
<dbReference type="InterPro" id="IPR000847">
    <property type="entry name" value="LysR_HTH_N"/>
</dbReference>
<name>A0A427TNN9_9PSEU</name>
<gene>
    <name evidence="8" type="ORF">EIY87_00795</name>
</gene>
<evidence type="ECO:0000256" key="3">
    <source>
        <dbReference type="ARBA" id="ARBA00023015"/>
    </source>
</evidence>
<dbReference type="InterPro" id="IPR016032">
    <property type="entry name" value="Sig_transdc_resp-reg_C-effctor"/>
</dbReference>
<dbReference type="Gene3D" id="1.25.40.10">
    <property type="entry name" value="Tetratricopeptide repeat domain"/>
    <property type="match status" value="1"/>
</dbReference>
<keyword evidence="3" id="KW-0805">Transcription regulation</keyword>
<evidence type="ECO:0000259" key="6">
    <source>
        <dbReference type="SMART" id="SM00862"/>
    </source>
</evidence>
<dbReference type="Pfam" id="PF03466">
    <property type="entry name" value="LysR_substrate"/>
    <property type="match status" value="1"/>
</dbReference>
<dbReference type="Pfam" id="PF00126">
    <property type="entry name" value="HTH_1"/>
    <property type="match status" value="1"/>
</dbReference>
<evidence type="ECO:0000256" key="2">
    <source>
        <dbReference type="ARBA" id="ARBA00009437"/>
    </source>
</evidence>
<proteinExistence type="inferred from homology"/>
<reference evidence="8 9" key="1">
    <citation type="submission" date="2018-12" db="EMBL/GenBank/DDBJ databases">
        <title>Amycolatopsis eburnea sp. nov. actinomycete associate with arbuscular mycorrhiza fungal spore.</title>
        <authorList>
            <person name="Lumyong S."/>
            <person name="Chaiya L."/>
        </authorList>
    </citation>
    <scope>NUCLEOTIDE SEQUENCE [LARGE SCALE GENOMIC DNA]</scope>
    <source>
        <strain evidence="8 9">GLM-1</strain>
    </source>
</reference>
<dbReference type="GO" id="GO:0000160">
    <property type="term" value="P:phosphorelay signal transduction system"/>
    <property type="evidence" value="ECO:0007669"/>
    <property type="project" value="InterPro"/>
</dbReference>
<keyword evidence="4" id="KW-0238">DNA-binding</keyword>
<evidence type="ECO:0000256" key="5">
    <source>
        <dbReference type="ARBA" id="ARBA00023163"/>
    </source>
</evidence>
<dbReference type="InterPro" id="IPR005158">
    <property type="entry name" value="BTAD"/>
</dbReference>
<dbReference type="PANTHER" id="PTHR35807:SF1">
    <property type="entry name" value="TRANSCRIPTIONAL REGULATOR REDD"/>
    <property type="match status" value="1"/>
</dbReference>
<dbReference type="GO" id="GO:0003677">
    <property type="term" value="F:DNA binding"/>
    <property type="evidence" value="ECO:0007669"/>
    <property type="project" value="UniProtKB-KW"/>
</dbReference>
<evidence type="ECO:0000313" key="8">
    <source>
        <dbReference type="EMBL" id="RSD25990.1"/>
    </source>
</evidence>